<feature type="domain" description="RNase H type-1" evidence="1">
    <location>
        <begin position="9"/>
        <end position="91"/>
    </location>
</feature>
<keyword evidence="3" id="KW-1185">Reference proteome</keyword>
<dbReference type="SUPFAM" id="SSF53098">
    <property type="entry name" value="Ribonuclease H-like"/>
    <property type="match status" value="1"/>
</dbReference>
<dbReference type="Proteomes" id="UP001152484">
    <property type="component" value="Unassembled WGS sequence"/>
</dbReference>
<organism evidence="2 3">
    <name type="scientific">Cuscuta europaea</name>
    <name type="common">European dodder</name>
    <dbReference type="NCBI Taxonomy" id="41803"/>
    <lineage>
        <taxon>Eukaryota</taxon>
        <taxon>Viridiplantae</taxon>
        <taxon>Streptophyta</taxon>
        <taxon>Embryophyta</taxon>
        <taxon>Tracheophyta</taxon>
        <taxon>Spermatophyta</taxon>
        <taxon>Magnoliopsida</taxon>
        <taxon>eudicotyledons</taxon>
        <taxon>Gunneridae</taxon>
        <taxon>Pentapetalae</taxon>
        <taxon>asterids</taxon>
        <taxon>lamiids</taxon>
        <taxon>Solanales</taxon>
        <taxon>Convolvulaceae</taxon>
        <taxon>Cuscuteae</taxon>
        <taxon>Cuscuta</taxon>
        <taxon>Cuscuta subgen. Cuscuta</taxon>
    </lineage>
</organism>
<dbReference type="PANTHER" id="PTHR47723:SF19">
    <property type="entry name" value="POLYNUCLEOTIDYL TRANSFERASE, RIBONUCLEASE H-LIKE SUPERFAMILY PROTEIN"/>
    <property type="match status" value="1"/>
</dbReference>
<dbReference type="AlphaFoldDB" id="A0A9P0ZQK5"/>
<dbReference type="InterPro" id="IPR036397">
    <property type="entry name" value="RNaseH_sf"/>
</dbReference>
<evidence type="ECO:0000313" key="2">
    <source>
        <dbReference type="EMBL" id="CAH9111283.1"/>
    </source>
</evidence>
<dbReference type="InterPro" id="IPR002156">
    <property type="entry name" value="RNaseH_domain"/>
</dbReference>
<proteinExistence type="predicted"/>
<dbReference type="Pfam" id="PF13456">
    <property type="entry name" value="RVT_3"/>
    <property type="match status" value="1"/>
</dbReference>
<reference evidence="2" key="1">
    <citation type="submission" date="2022-07" db="EMBL/GenBank/DDBJ databases">
        <authorList>
            <person name="Macas J."/>
            <person name="Novak P."/>
            <person name="Neumann P."/>
        </authorList>
    </citation>
    <scope>NUCLEOTIDE SEQUENCE</scope>
</reference>
<dbReference type="PANTHER" id="PTHR47723">
    <property type="entry name" value="OS05G0353850 PROTEIN"/>
    <property type="match status" value="1"/>
</dbReference>
<name>A0A9P0ZQK5_CUSEU</name>
<dbReference type="Gene3D" id="3.30.420.10">
    <property type="entry name" value="Ribonuclease H-like superfamily/Ribonuclease H"/>
    <property type="match status" value="1"/>
</dbReference>
<evidence type="ECO:0000259" key="1">
    <source>
        <dbReference type="Pfam" id="PF13456"/>
    </source>
</evidence>
<protein>
    <recommendedName>
        <fullName evidence="1">RNase H type-1 domain-containing protein</fullName>
    </recommendedName>
</protein>
<dbReference type="GO" id="GO:0004523">
    <property type="term" value="F:RNA-DNA hybrid ribonuclease activity"/>
    <property type="evidence" value="ECO:0007669"/>
    <property type="project" value="InterPro"/>
</dbReference>
<dbReference type="EMBL" id="CAMAPE010000054">
    <property type="protein sequence ID" value="CAH9111283.1"/>
    <property type="molecule type" value="Genomic_DNA"/>
</dbReference>
<sequence length="113" mass="12664">MCAFAFPISASSSSEAELIAAMRATRWVISEGHRDFQVEIDVEIALSFLSGGINVARSEDIIEFKQLCFRKGVSFTHIFRERNRPAHYLAALHPARLCLGLLLTCCSVQSYRI</sequence>
<dbReference type="GO" id="GO:0003676">
    <property type="term" value="F:nucleic acid binding"/>
    <property type="evidence" value="ECO:0007669"/>
    <property type="project" value="InterPro"/>
</dbReference>
<dbReference type="InterPro" id="IPR053151">
    <property type="entry name" value="RNase_H-like"/>
</dbReference>
<accession>A0A9P0ZQK5</accession>
<dbReference type="OrthoDB" id="10428033at2759"/>
<evidence type="ECO:0000313" key="3">
    <source>
        <dbReference type="Proteomes" id="UP001152484"/>
    </source>
</evidence>
<gene>
    <name evidence="2" type="ORF">CEURO_LOCUS19164</name>
</gene>
<comment type="caution">
    <text evidence="2">The sequence shown here is derived from an EMBL/GenBank/DDBJ whole genome shotgun (WGS) entry which is preliminary data.</text>
</comment>
<dbReference type="InterPro" id="IPR012337">
    <property type="entry name" value="RNaseH-like_sf"/>
</dbReference>